<dbReference type="InterPro" id="IPR009001">
    <property type="entry name" value="Transl_elong_EF1A/Init_IF2_C"/>
</dbReference>
<proteinExistence type="inferred from homology"/>
<dbReference type="SUPFAM" id="SSF50465">
    <property type="entry name" value="EF-Tu/eEF-1alpha/eIF2-gamma C-terminal domain"/>
    <property type="match status" value="1"/>
</dbReference>
<dbReference type="Gene3D" id="2.40.30.10">
    <property type="entry name" value="Translation factors"/>
    <property type="match status" value="2"/>
</dbReference>
<name>A0A7R9PXY9_9ACAR</name>
<keyword evidence="3" id="KW-0963">Cytoplasm</keyword>
<dbReference type="FunFam" id="3.40.50.300:FF:000204">
    <property type="entry name" value="Translation elongation factor Tu"/>
    <property type="match status" value="1"/>
</dbReference>
<dbReference type="FunFam" id="2.40.30.10:FF:000020">
    <property type="entry name" value="Translation elongation factor EF-1"/>
    <property type="match status" value="1"/>
</dbReference>
<dbReference type="SUPFAM" id="SSF52540">
    <property type="entry name" value="P-loop containing nucleoside triphosphate hydrolases"/>
    <property type="match status" value="1"/>
</dbReference>
<evidence type="ECO:0000259" key="12">
    <source>
        <dbReference type="PROSITE" id="PS51722"/>
    </source>
</evidence>
<feature type="domain" description="Tr-type G" evidence="12">
    <location>
        <begin position="301"/>
        <end position="527"/>
    </location>
</feature>
<gene>
    <name evidence="13" type="ORF">OSB1V03_LOCUS5532</name>
</gene>
<dbReference type="InterPro" id="IPR004161">
    <property type="entry name" value="EFTu-like_2"/>
</dbReference>
<keyword evidence="14" id="KW-1185">Reference proteome</keyword>
<feature type="compositionally biased region" description="Polar residues" evidence="11">
    <location>
        <begin position="243"/>
        <end position="265"/>
    </location>
</feature>
<dbReference type="InterPro" id="IPR050100">
    <property type="entry name" value="TRAFAC_GTPase_members"/>
</dbReference>
<keyword evidence="4" id="KW-0597">Phosphoprotein</keyword>
<keyword evidence="7" id="KW-0810">Translation regulation</keyword>
<dbReference type="EMBL" id="CAJPIZ010002802">
    <property type="protein sequence ID" value="CAG2105526.1"/>
    <property type="molecule type" value="Genomic_DNA"/>
</dbReference>
<dbReference type="Gene3D" id="1.10.8.10">
    <property type="entry name" value="DNA helicase RuvA subunit, C-terminal domain"/>
    <property type="match status" value="1"/>
</dbReference>
<dbReference type="Pfam" id="PF22594">
    <property type="entry name" value="GTP-eEF1A_C"/>
    <property type="match status" value="1"/>
</dbReference>
<evidence type="ECO:0000256" key="9">
    <source>
        <dbReference type="ARBA" id="ARBA00023134"/>
    </source>
</evidence>
<dbReference type="GO" id="GO:0005525">
    <property type="term" value="F:GTP binding"/>
    <property type="evidence" value="ECO:0007669"/>
    <property type="project" value="UniProtKB-KW"/>
</dbReference>
<dbReference type="InterPro" id="IPR000795">
    <property type="entry name" value="T_Tr_GTP-bd_dom"/>
</dbReference>
<sequence length="727" mass="80817">MTKMSRHRGVKNLNYNEEYDEYYNTYGQSLEEDICISPNTERQFMYNRSQSSSQRQNSDSSVDLMNTSTAEEDDDEEDLDFYKNVSDMDQLERAKLISCVEEMENVVGETIPQSLLIRAAKMHNYDIKLALDSVLNVHTNSLQSQTNGAINTDINTGKRLESVSERQSMNSVANNSDFKQIYSTEKSKSSSPLFVKMRDSCDAEVAKINKTLGQLTVNKSEPNLKALSSPVRKDLDKSRLDSNYHQYSSPNSPISSRTGSRMSSPNHERASESKASKPLQTKALTPEVALSEYNKNRNTGKPNINMVVIGHVDAGKSTLMGHLLYRLGFVSQKAIHRYETDSKKMGKNSFLYAWVLDETQEERSRGITMDIAESRFETKERAVTLLDAPGHKDFIPNMITGATQADVALLVVDATKGEFETGFDLGGQTREHTFLIRSLGISQLGVVINKLENVDWSQQRYQEIVDKLSVFLKTVGFKEQDVSYVPCSGLTGENLHERSKIQALCSWYSGPSLVQIIDNFKPPDRPISKPFRLCLSDIFKGVISGVCVSGRVEAGAVTVGQKVVILPAGEQCVVKSISIDDATVPTAFVGDHVVLILLGCDVTKMSVGNMMCDASNPSPVTTKFEARIVLFNSIEIPITRGFQVIFHYQSLSEQAVVRKLISQIHKGTGQVIKSKPRCLLASMCGVVEIEVQRPVCVELHKDYKDLGRFMIRTSGVTIAAGVITKIL</sequence>
<dbReference type="PANTHER" id="PTHR23115">
    <property type="entry name" value="TRANSLATION FACTOR"/>
    <property type="match status" value="1"/>
</dbReference>
<dbReference type="EMBL" id="OC857377">
    <property type="protein sequence ID" value="CAD7625096.1"/>
    <property type="molecule type" value="Genomic_DNA"/>
</dbReference>
<dbReference type="InterPro" id="IPR027417">
    <property type="entry name" value="P-loop_NTPase"/>
</dbReference>
<dbReference type="GO" id="GO:0006412">
    <property type="term" value="P:translation"/>
    <property type="evidence" value="ECO:0007669"/>
    <property type="project" value="UniProtKB-KW"/>
</dbReference>
<dbReference type="OrthoDB" id="342024at2759"/>
<accession>A0A7R9PXY9</accession>
<dbReference type="InterPro" id="IPR054696">
    <property type="entry name" value="GTP-eEF1A_C"/>
</dbReference>
<comment type="similarity">
    <text evidence="2">Belongs to the TRAFAC class translation factor GTPase superfamily. Classic translation factor GTPase family. EF-Tu/EF-1A subfamily.</text>
</comment>
<dbReference type="Pfam" id="PF08938">
    <property type="entry name" value="HBS1_N"/>
    <property type="match status" value="1"/>
</dbReference>
<evidence type="ECO:0000256" key="6">
    <source>
        <dbReference type="ARBA" id="ARBA00022801"/>
    </source>
</evidence>
<evidence type="ECO:0000256" key="5">
    <source>
        <dbReference type="ARBA" id="ARBA00022741"/>
    </source>
</evidence>
<dbReference type="SUPFAM" id="SSF50447">
    <property type="entry name" value="Translation proteins"/>
    <property type="match status" value="1"/>
</dbReference>
<dbReference type="CDD" id="cd01883">
    <property type="entry name" value="EF1_alpha"/>
    <property type="match status" value="1"/>
</dbReference>
<evidence type="ECO:0000256" key="10">
    <source>
        <dbReference type="ARBA" id="ARBA00049117"/>
    </source>
</evidence>
<feature type="region of interest" description="Disordered" evidence="11">
    <location>
        <begin position="224"/>
        <end position="285"/>
    </location>
</feature>
<evidence type="ECO:0000256" key="11">
    <source>
        <dbReference type="SAM" id="MobiDB-lite"/>
    </source>
</evidence>
<dbReference type="CDD" id="cd04093">
    <property type="entry name" value="HBS1_C_III"/>
    <property type="match status" value="1"/>
</dbReference>
<evidence type="ECO:0000256" key="1">
    <source>
        <dbReference type="ARBA" id="ARBA00004496"/>
    </source>
</evidence>
<dbReference type="SUPFAM" id="SSF109732">
    <property type="entry name" value="HBS1-like domain"/>
    <property type="match status" value="1"/>
</dbReference>
<feature type="compositionally biased region" description="Low complexity" evidence="11">
    <location>
        <begin position="47"/>
        <end position="61"/>
    </location>
</feature>
<evidence type="ECO:0000313" key="14">
    <source>
        <dbReference type="Proteomes" id="UP000759131"/>
    </source>
</evidence>
<organism evidence="13">
    <name type="scientific">Medioppia subpectinata</name>
    <dbReference type="NCBI Taxonomy" id="1979941"/>
    <lineage>
        <taxon>Eukaryota</taxon>
        <taxon>Metazoa</taxon>
        <taxon>Ecdysozoa</taxon>
        <taxon>Arthropoda</taxon>
        <taxon>Chelicerata</taxon>
        <taxon>Arachnida</taxon>
        <taxon>Acari</taxon>
        <taxon>Acariformes</taxon>
        <taxon>Sarcoptiformes</taxon>
        <taxon>Oribatida</taxon>
        <taxon>Brachypylina</taxon>
        <taxon>Oppioidea</taxon>
        <taxon>Oppiidae</taxon>
        <taxon>Medioppia</taxon>
    </lineage>
</organism>
<feature type="compositionally biased region" description="Basic and acidic residues" evidence="11">
    <location>
        <begin position="266"/>
        <end position="275"/>
    </location>
</feature>
<dbReference type="PRINTS" id="PR00315">
    <property type="entry name" value="ELONGATNFCT"/>
</dbReference>
<keyword evidence="5" id="KW-0547">Nucleotide-binding</keyword>
<dbReference type="GO" id="GO:0003924">
    <property type="term" value="F:GTPase activity"/>
    <property type="evidence" value="ECO:0007669"/>
    <property type="project" value="InterPro"/>
</dbReference>
<keyword evidence="6" id="KW-0378">Hydrolase</keyword>
<comment type="catalytic activity">
    <reaction evidence="10">
        <text>GTP + H2O = GDP + phosphate + H(+)</text>
        <dbReference type="Rhea" id="RHEA:19669"/>
        <dbReference type="ChEBI" id="CHEBI:15377"/>
        <dbReference type="ChEBI" id="CHEBI:15378"/>
        <dbReference type="ChEBI" id="CHEBI:37565"/>
        <dbReference type="ChEBI" id="CHEBI:43474"/>
        <dbReference type="ChEBI" id="CHEBI:58189"/>
    </reaction>
    <physiologicalReaction direction="left-to-right" evidence="10">
        <dbReference type="Rhea" id="RHEA:19670"/>
    </physiologicalReaction>
</comment>
<feature type="region of interest" description="Disordered" evidence="11">
    <location>
        <begin position="47"/>
        <end position="77"/>
    </location>
</feature>
<dbReference type="Pfam" id="PF03144">
    <property type="entry name" value="GTP_EFTU_D2"/>
    <property type="match status" value="1"/>
</dbReference>
<feature type="compositionally biased region" description="Basic and acidic residues" evidence="11">
    <location>
        <begin position="231"/>
        <end position="242"/>
    </location>
</feature>
<dbReference type="PROSITE" id="PS51722">
    <property type="entry name" value="G_TR_2"/>
    <property type="match status" value="1"/>
</dbReference>
<protein>
    <recommendedName>
        <fullName evidence="12">Tr-type G domain-containing protein</fullName>
    </recommendedName>
</protein>
<dbReference type="Gene3D" id="3.40.50.300">
    <property type="entry name" value="P-loop containing nucleotide triphosphate hydrolases"/>
    <property type="match status" value="1"/>
</dbReference>
<dbReference type="AlphaFoldDB" id="A0A7R9PXY9"/>
<evidence type="ECO:0000256" key="2">
    <source>
        <dbReference type="ARBA" id="ARBA00007249"/>
    </source>
</evidence>
<evidence type="ECO:0000256" key="3">
    <source>
        <dbReference type="ARBA" id="ARBA00022490"/>
    </source>
</evidence>
<evidence type="ECO:0000313" key="13">
    <source>
        <dbReference type="EMBL" id="CAD7625096.1"/>
    </source>
</evidence>
<dbReference type="Pfam" id="PF00009">
    <property type="entry name" value="GTP_EFTU"/>
    <property type="match status" value="1"/>
</dbReference>
<keyword evidence="9" id="KW-0342">GTP-binding</keyword>
<comment type="subcellular location">
    <subcellularLocation>
        <location evidence="1">Cytoplasm</location>
    </subcellularLocation>
</comment>
<dbReference type="GO" id="GO:0006417">
    <property type="term" value="P:regulation of translation"/>
    <property type="evidence" value="ECO:0007669"/>
    <property type="project" value="UniProtKB-KW"/>
</dbReference>
<dbReference type="FunFam" id="2.40.30.10:FF:000035">
    <property type="entry name" value="HBS1-like translational GTPase"/>
    <property type="match status" value="1"/>
</dbReference>
<reference evidence="13" key="1">
    <citation type="submission" date="2020-11" db="EMBL/GenBank/DDBJ databases">
        <authorList>
            <person name="Tran Van P."/>
        </authorList>
    </citation>
    <scope>NUCLEOTIDE SEQUENCE</scope>
</reference>
<dbReference type="CDD" id="cd16267">
    <property type="entry name" value="HBS1-like_II"/>
    <property type="match status" value="1"/>
</dbReference>
<dbReference type="InterPro" id="IPR015033">
    <property type="entry name" value="HBS1-like_N"/>
</dbReference>
<dbReference type="Proteomes" id="UP000759131">
    <property type="component" value="Unassembled WGS sequence"/>
</dbReference>
<dbReference type="InterPro" id="IPR009000">
    <property type="entry name" value="Transl_B-barrel_sf"/>
</dbReference>
<keyword evidence="8" id="KW-0648">Protein biosynthesis</keyword>
<dbReference type="GO" id="GO:0005737">
    <property type="term" value="C:cytoplasm"/>
    <property type="evidence" value="ECO:0007669"/>
    <property type="project" value="UniProtKB-SubCell"/>
</dbReference>
<evidence type="ECO:0000256" key="4">
    <source>
        <dbReference type="ARBA" id="ARBA00022553"/>
    </source>
</evidence>
<evidence type="ECO:0000256" key="8">
    <source>
        <dbReference type="ARBA" id="ARBA00022917"/>
    </source>
</evidence>
<evidence type="ECO:0000256" key="7">
    <source>
        <dbReference type="ARBA" id="ARBA00022845"/>
    </source>
</evidence>
<dbReference type="InterPro" id="IPR037189">
    <property type="entry name" value="HBS1-like_N_sf"/>
</dbReference>